<dbReference type="EMBL" id="CP029353">
    <property type="protein sequence ID" value="AWK86370.1"/>
    <property type="molecule type" value="Genomic_DNA"/>
</dbReference>
<dbReference type="InterPro" id="IPR000847">
    <property type="entry name" value="LysR_HTH_N"/>
</dbReference>
<dbReference type="InterPro" id="IPR036390">
    <property type="entry name" value="WH_DNA-bd_sf"/>
</dbReference>
<dbReference type="CDD" id="cd08422">
    <property type="entry name" value="PBP2_CrgA_like"/>
    <property type="match status" value="1"/>
</dbReference>
<keyword evidence="7" id="KW-1185">Reference proteome</keyword>
<dbReference type="PROSITE" id="PS50931">
    <property type="entry name" value="HTH_LYSR"/>
    <property type="match status" value="1"/>
</dbReference>
<dbReference type="Gene3D" id="1.10.10.10">
    <property type="entry name" value="Winged helix-like DNA-binding domain superfamily/Winged helix DNA-binding domain"/>
    <property type="match status" value="1"/>
</dbReference>
<protein>
    <submittedName>
        <fullName evidence="6">LysR family transcriptional regulator</fullName>
    </submittedName>
</protein>
<evidence type="ECO:0000313" key="7">
    <source>
        <dbReference type="Proteomes" id="UP000245629"/>
    </source>
</evidence>
<dbReference type="Pfam" id="PF00126">
    <property type="entry name" value="HTH_1"/>
    <property type="match status" value="1"/>
</dbReference>
<dbReference type="FunFam" id="1.10.10.10:FF:000001">
    <property type="entry name" value="LysR family transcriptional regulator"/>
    <property type="match status" value="1"/>
</dbReference>
<evidence type="ECO:0000256" key="1">
    <source>
        <dbReference type="ARBA" id="ARBA00009437"/>
    </source>
</evidence>
<gene>
    <name evidence="6" type="ORF">DEW08_09060</name>
</gene>
<dbReference type="OrthoDB" id="9812435at2"/>
<dbReference type="Proteomes" id="UP000245629">
    <property type="component" value="Chromosome 2"/>
</dbReference>
<dbReference type="PRINTS" id="PR00039">
    <property type="entry name" value="HTHLYSR"/>
</dbReference>
<dbReference type="GO" id="GO:0006351">
    <property type="term" value="P:DNA-templated transcription"/>
    <property type="evidence" value="ECO:0007669"/>
    <property type="project" value="TreeGrafter"/>
</dbReference>
<evidence type="ECO:0000313" key="6">
    <source>
        <dbReference type="EMBL" id="AWK86370.1"/>
    </source>
</evidence>
<organism evidence="6 7">
    <name type="scientific">Azospirillum thermophilum</name>
    <dbReference type="NCBI Taxonomy" id="2202148"/>
    <lineage>
        <taxon>Bacteria</taxon>
        <taxon>Pseudomonadati</taxon>
        <taxon>Pseudomonadota</taxon>
        <taxon>Alphaproteobacteria</taxon>
        <taxon>Rhodospirillales</taxon>
        <taxon>Azospirillaceae</taxon>
        <taxon>Azospirillum</taxon>
    </lineage>
</organism>
<accession>A0A2S2CPR9</accession>
<dbReference type="Gene3D" id="3.40.190.290">
    <property type="match status" value="1"/>
</dbReference>
<keyword evidence="2" id="KW-0805">Transcription regulation</keyword>
<sequence>MMDWDKLRVFHAVAEAGSFTHAGETLNLSQSAVSRQISALEESLGVPLFHRHARGLILTEQGELLHRTARDVFAKLSMTEAMLTESREHPKGPLRVTTTVAFGSTWLTPRINEFLSIYPDIQLTLLIDDNELDLAMREADIAIRMNTPRQPDLIQRHLMSIRFHLYGHTSYLKKRGIPKTVAELEQHDIIIYPPDSRAPIPNVNWILELGEGVVRRPILQVNSMYAIYRAVESGLGIAALPDFLVDGNKELVRVLPDVDGPKVDAYFVYAEELRHSKRIAVFRDFLVKKVAETPF</sequence>
<dbReference type="AlphaFoldDB" id="A0A2S2CPR9"/>
<reference evidence="7" key="1">
    <citation type="submission" date="2018-05" db="EMBL/GenBank/DDBJ databases">
        <title>Azospirillum thermophila sp. nov., a novel isolated from hot spring.</title>
        <authorList>
            <person name="Zhao Z."/>
        </authorList>
    </citation>
    <scope>NUCLEOTIDE SEQUENCE [LARGE SCALE GENOMIC DNA]</scope>
    <source>
        <strain evidence="7">CFH 70021</strain>
    </source>
</reference>
<evidence type="ECO:0000259" key="5">
    <source>
        <dbReference type="PROSITE" id="PS50931"/>
    </source>
</evidence>
<keyword evidence="4" id="KW-0804">Transcription</keyword>
<evidence type="ECO:0000256" key="3">
    <source>
        <dbReference type="ARBA" id="ARBA00023125"/>
    </source>
</evidence>
<name>A0A2S2CPR9_9PROT</name>
<evidence type="ECO:0000256" key="2">
    <source>
        <dbReference type="ARBA" id="ARBA00023015"/>
    </source>
</evidence>
<comment type="similarity">
    <text evidence="1">Belongs to the LysR transcriptional regulatory family.</text>
</comment>
<proteinExistence type="inferred from homology"/>
<dbReference type="InterPro" id="IPR036388">
    <property type="entry name" value="WH-like_DNA-bd_sf"/>
</dbReference>
<dbReference type="GO" id="GO:0043565">
    <property type="term" value="F:sequence-specific DNA binding"/>
    <property type="evidence" value="ECO:0007669"/>
    <property type="project" value="TreeGrafter"/>
</dbReference>
<dbReference type="SUPFAM" id="SSF53850">
    <property type="entry name" value="Periplasmic binding protein-like II"/>
    <property type="match status" value="1"/>
</dbReference>
<dbReference type="KEGG" id="azz:DEW08_09060"/>
<dbReference type="InterPro" id="IPR058163">
    <property type="entry name" value="LysR-type_TF_proteobact-type"/>
</dbReference>
<dbReference type="PANTHER" id="PTHR30537:SF20">
    <property type="entry name" value="TRANSCRIPTIONAL REGULATORY PROTEIN"/>
    <property type="match status" value="1"/>
</dbReference>
<evidence type="ECO:0000256" key="4">
    <source>
        <dbReference type="ARBA" id="ARBA00023163"/>
    </source>
</evidence>
<keyword evidence="3" id="KW-0238">DNA-binding</keyword>
<dbReference type="SUPFAM" id="SSF46785">
    <property type="entry name" value="Winged helix' DNA-binding domain"/>
    <property type="match status" value="1"/>
</dbReference>
<dbReference type="Pfam" id="PF03466">
    <property type="entry name" value="LysR_substrate"/>
    <property type="match status" value="1"/>
</dbReference>
<dbReference type="GO" id="GO:0003700">
    <property type="term" value="F:DNA-binding transcription factor activity"/>
    <property type="evidence" value="ECO:0007669"/>
    <property type="project" value="InterPro"/>
</dbReference>
<feature type="domain" description="HTH lysR-type" evidence="5">
    <location>
        <begin position="2"/>
        <end position="59"/>
    </location>
</feature>
<dbReference type="PANTHER" id="PTHR30537">
    <property type="entry name" value="HTH-TYPE TRANSCRIPTIONAL REGULATOR"/>
    <property type="match status" value="1"/>
</dbReference>
<dbReference type="InterPro" id="IPR005119">
    <property type="entry name" value="LysR_subst-bd"/>
</dbReference>